<name>A0A9D2ISV0_9FIRM</name>
<protein>
    <submittedName>
        <fullName evidence="1">MobC family plasmid mobilization relaxosome protein</fullName>
    </submittedName>
</protein>
<sequence length="122" mass="14220">MEKKEIGFHFRCTKEEGARIRKAAKEEGITESEYLRRQALRETPRMPPEITQLLADLRLNDLKIGVNINQIARACNGKRFLTQSEYQRLVRYLVSIEERYQNLTEKLEQGSYSHGGHQVIAD</sequence>
<organism evidence="1 2">
    <name type="scientific">Candidatus Blautia faecigallinarum</name>
    <dbReference type="NCBI Taxonomy" id="2838488"/>
    <lineage>
        <taxon>Bacteria</taxon>
        <taxon>Bacillati</taxon>
        <taxon>Bacillota</taxon>
        <taxon>Clostridia</taxon>
        <taxon>Lachnospirales</taxon>
        <taxon>Lachnospiraceae</taxon>
        <taxon>Blautia</taxon>
    </lineage>
</organism>
<accession>A0A9D2ISV0</accession>
<dbReference type="EMBL" id="DXBU01000048">
    <property type="protein sequence ID" value="HIZ21899.1"/>
    <property type="molecule type" value="Genomic_DNA"/>
</dbReference>
<proteinExistence type="predicted"/>
<dbReference type="InterPro" id="IPR053842">
    <property type="entry name" value="NikA-like"/>
</dbReference>
<dbReference type="Pfam" id="PF21983">
    <property type="entry name" value="NikA-like"/>
    <property type="match status" value="1"/>
</dbReference>
<evidence type="ECO:0000313" key="1">
    <source>
        <dbReference type="EMBL" id="HIZ21899.1"/>
    </source>
</evidence>
<gene>
    <name evidence="1" type="ORF">IAA21_03750</name>
</gene>
<dbReference type="AlphaFoldDB" id="A0A9D2ISV0"/>
<dbReference type="Proteomes" id="UP000824041">
    <property type="component" value="Unassembled WGS sequence"/>
</dbReference>
<reference evidence="1" key="1">
    <citation type="journal article" date="2021" name="PeerJ">
        <title>Extensive microbial diversity within the chicken gut microbiome revealed by metagenomics and culture.</title>
        <authorList>
            <person name="Gilroy R."/>
            <person name="Ravi A."/>
            <person name="Getino M."/>
            <person name="Pursley I."/>
            <person name="Horton D.L."/>
            <person name="Alikhan N.F."/>
            <person name="Baker D."/>
            <person name="Gharbi K."/>
            <person name="Hall N."/>
            <person name="Watson M."/>
            <person name="Adriaenssens E.M."/>
            <person name="Foster-Nyarko E."/>
            <person name="Jarju S."/>
            <person name="Secka A."/>
            <person name="Antonio M."/>
            <person name="Oren A."/>
            <person name="Chaudhuri R.R."/>
            <person name="La Ragione R."/>
            <person name="Hildebrand F."/>
            <person name="Pallen M.J."/>
        </authorList>
    </citation>
    <scope>NUCLEOTIDE SEQUENCE</scope>
    <source>
        <strain evidence="1">14324</strain>
    </source>
</reference>
<reference evidence="1" key="2">
    <citation type="submission" date="2021-04" db="EMBL/GenBank/DDBJ databases">
        <authorList>
            <person name="Gilroy R."/>
        </authorList>
    </citation>
    <scope>NUCLEOTIDE SEQUENCE</scope>
    <source>
        <strain evidence="1">14324</strain>
    </source>
</reference>
<comment type="caution">
    <text evidence="1">The sequence shown here is derived from an EMBL/GenBank/DDBJ whole genome shotgun (WGS) entry which is preliminary data.</text>
</comment>
<evidence type="ECO:0000313" key="2">
    <source>
        <dbReference type="Proteomes" id="UP000824041"/>
    </source>
</evidence>